<keyword evidence="3" id="KW-0328">Glycosyltransferase</keyword>
<keyword evidence="4" id="KW-0812">Transmembrane</keyword>
<evidence type="ECO:0000256" key="3">
    <source>
        <dbReference type="ARBA" id="ARBA00022676"/>
    </source>
</evidence>
<organism evidence="7">
    <name type="scientific">Anthurium amnicola</name>
    <dbReference type="NCBI Taxonomy" id="1678845"/>
    <lineage>
        <taxon>Eukaryota</taxon>
        <taxon>Viridiplantae</taxon>
        <taxon>Streptophyta</taxon>
        <taxon>Embryophyta</taxon>
        <taxon>Tracheophyta</taxon>
        <taxon>Spermatophyta</taxon>
        <taxon>Magnoliopsida</taxon>
        <taxon>Liliopsida</taxon>
        <taxon>Araceae</taxon>
        <taxon>Pothoideae</taxon>
        <taxon>Potheae</taxon>
        <taxon>Anthurium</taxon>
    </lineage>
</organism>
<reference evidence="7" key="1">
    <citation type="submission" date="2015-07" db="EMBL/GenBank/DDBJ databases">
        <title>Transcriptome Assembly of Anthurium amnicola.</title>
        <authorList>
            <person name="Suzuki J."/>
        </authorList>
    </citation>
    <scope>NUCLEOTIDE SEQUENCE</scope>
</reference>
<name>A0A1D1Y8A1_9ARAE</name>
<dbReference type="Pfam" id="PF03016">
    <property type="entry name" value="Exostosin_GT47"/>
    <property type="match status" value="1"/>
</dbReference>
<dbReference type="PANTHER" id="PTHR11062">
    <property type="entry name" value="EXOSTOSIN HEPARAN SULFATE GLYCOSYLTRANSFERASE -RELATED"/>
    <property type="match status" value="1"/>
</dbReference>
<keyword evidence="4" id="KW-0735">Signal-anchor</keyword>
<comment type="similarity">
    <text evidence="2">Belongs to the glycosyltransferase 47 family.</text>
</comment>
<keyword evidence="5" id="KW-0333">Golgi apparatus</keyword>
<dbReference type="InterPro" id="IPR004263">
    <property type="entry name" value="Exostosin"/>
</dbReference>
<evidence type="ECO:0000259" key="6">
    <source>
        <dbReference type="Pfam" id="PF03016"/>
    </source>
</evidence>
<keyword evidence="7" id="KW-0808">Transferase</keyword>
<dbReference type="AlphaFoldDB" id="A0A1D1Y8A1"/>
<accession>A0A1D1Y8A1</accession>
<dbReference type="PANTHER" id="PTHR11062:SF60">
    <property type="entry name" value="EXOSTOSIN FAMILY PROTEIN"/>
    <property type="match status" value="1"/>
</dbReference>
<dbReference type="EMBL" id="GDJX01017063">
    <property type="protein sequence ID" value="JAT50873.1"/>
    <property type="molecule type" value="Transcribed_RNA"/>
</dbReference>
<dbReference type="InterPro" id="IPR040911">
    <property type="entry name" value="Exostosin_GT47"/>
</dbReference>
<evidence type="ECO:0000256" key="2">
    <source>
        <dbReference type="ARBA" id="ARBA00010271"/>
    </source>
</evidence>
<proteinExistence type="inferred from homology"/>
<sequence length="317" mass="35845">MELGWGRKGGFGKKEGNADYARQREVVDLIRGSDAWKRSGGRDHVFVLTDPVAMWHVRAEIAPAILLVVDFGGWYKRDAKASDANSLHMVQHTQVSLLKDIIVPYTHLLPRISLWEDQHRDTLLYFKGAKHRHRGGQVREKLWDLLVNEAGVTMEEGFPNASGREESIKGMRSSDFCLHPAGDTPTSCRLFDAILSLCIPVIVSDNIELPFEGIIDYSEFSVFVSVNNSLQQNWLVNHLRSTSKEQKSRFRTNMARVQSVFEYDNGVPGGIGPVVPNGAVNYIWRKVLQKVPMIREAIVRDRRKPEGVSIPLRCHCT</sequence>
<dbReference type="GO" id="GO:0000139">
    <property type="term" value="C:Golgi membrane"/>
    <property type="evidence" value="ECO:0007669"/>
    <property type="project" value="UniProtKB-SubCell"/>
</dbReference>
<feature type="domain" description="Exostosin GT47" evidence="6">
    <location>
        <begin position="18"/>
        <end position="238"/>
    </location>
</feature>
<evidence type="ECO:0000256" key="4">
    <source>
        <dbReference type="ARBA" id="ARBA00022968"/>
    </source>
</evidence>
<evidence type="ECO:0000256" key="1">
    <source>
        <dbReference type="ARBA" id="ARBA00004323"/>
    </source>
</evidence>
<protein>
    <submittedName>
        <fullName evidence="7">Putative glucuronosyltransferase Os01g0926600</fullName>
    </submittedName>
</protein>
<gene>
    <name evidence="7" type="primary">Os01g0926600_0</name>
    <name evidence="7" type="ORF">g.107332</name>
</gene>
<evidence type="ECO:0000256" key="5">
    <source>
        <dbReference type="ARBA" id="ARBA00023034"/>
    </source>
</evidence>
<evidence type="ECO:0000313" key="7">
    <source>
        <dbReference type="EMBL" id="JAT50873.1"/>
    </source>
</evidence>
<dbReference type="GO" id="GO:0016757">
    <property type="term" value="F:glycosyltransferase activity"/>
    <property type="evidence" value="ECO:0007669"/>
    <property type="project" value="UniProtKB-KW"/>
</dbReference>
<comment type="subcellular location">
    <subcellularLocation>
        <location evidence="1">Golgi apparatus membrane</location>
        <topology evidence="1">Single-pass type II membrane protein</topology>
    </subcellularLocation>
</comment>